<evidence type="ECO:0000256" key="6">
    <source>
        <dbReference type="PROSITE-ProRule" id="PRU00169"/>
    </source>
</evidence>
<dbReference type="InterPro" id="IPR036388">
    <property type="entry name" value="WH-like_DNA-bd_sf"/>
</dbReference>
<dbReference type="Pfam" id="PF00072">
    <property type="entry name" value="Response_reg"/>
    <property type="match status" value="1"/>
</dbReference>
<dbReference type="InterPro" id="IPR011006">
    <property type="entry name" value="CheY-like_superfamily"/>
</dbReference>
<dbReference type="RefSeq" id="WP_377473317.1">
    <property type="nucleotide sequence ID" value="NZ_JBHLWN010000103.1"/>
</dbReference>
<dbReference type="PANTHER" id="PTHR48111:SF73">
    <property type="entry name" value="ALKALINE PHOSPHATASE SYNTHESIS TRANSCRIPTIONAL REGULATORY PROTEIN PHOP"/>
    <property type="match status" value="1"/>
</dbReference>
<dbReference type="Gene3D" id="6.10.250.690">
    <property type="match status" value="1"/>
</dbReference>
<keyword evidence="1 6" id="KW-0597">Phosphoprotein</keyword>
<dbReference type="InterPro" id="IPR001789">
    <property type="entry name" value="Sig_transdc_resp-reg_receiver"/>
</dbReference>
<feature type="DNA-binding region" description="OmpR/PhoB-type" evidence="7">
    <location>
        <begin position="128"/>
        <end position="224"/>
    </location>
</feature>
<dbReference type="CDD" id="cd17574">
    <property type="entry name" value="REC_OmpR"/>
    <property type="match status" value="1"/>
</dbReference>
<dbReference type="EMBL" id="JBHLWN010000103">
    <property type="protein sequence ID" value="MFC0215787.1"/>
    <property type="molecule type" value="Genomic_DNA"/>
</dbReference>
<feature type="domain" description="Response regulatory" evidence="8">
    <location>
        <begin position="3"/>
        <end position="116"/>
    </location>
</feature>
<dbReference type="CDD" id="cd00383">
    <property type="entry name" value="trans_reg_C"/>
    <property type="match status" value="1"/>
</dbReference>
<dbReference type="SMART" id="SM00862">
    <property type="entry name" value="Trans_reg_C"/>
    <property type="match status" value="1"/>
</dbReference>
<dbReference type="InterPro" id="IPR001867">
    <property type="entry name" value="OmpR/PhoB-type_DNA-bd"/>
</dbReference>
<dbReference type="PROSITE" id="PS51755">
    <property type="entry name" value="OMPR_PHOB"/>
    <property type="match status" value="1"/>
</dbReference>
<name>A0ABV6DT88_9BACL</name>
<sequence length="226" mass="25502">MQTVMVVEDEPLMRELISDYMKDEGYRVLEAKNGAEALDKFAQAPADAVILDVMMPYLDGFEVCRFIRQTSNAVIVIVTAKSEETDKLQGYELGADDYVTKPFSPKVLVAKVKALLKRASATGETAPITVHRVEGLEIREQSFELLVDKEPVEVTPKEFELLLYLYRNRNIIQSREALLIGVWGYEYEGDSRNVDAVIKRLRQKLGPYAGLIHTVRGNGYMLKVPS</sequence>
<keyword evidence="2" id="KW-0902">Two-component regulatory system</keyword>
<dbReference type="Gene3D" id="1.10.10.10">
    <property type="entry name" value="Winged helix-like DNA-binding domain superfamily/Winged helix DNA-binding domain"/>
    <property type="match status" value="1"/>
</dbReference>
<proteinExistence type="predicted"/>
<evidence type="ECO:0000313" key="11">
    <source>
        <dbReference type="Proteomes" id="UP001589776"/>
    </source>
</evidence>
<dbReference type="Pfam" id="PF00486">
    <property type="entry name" value="Trans_reg_C"/>
    <property type="match status" value="1"/>
</dbReference>
<keyword evidence="5" id="KW-0804">Transcription</keyword>
<evidence type="ECO:0000256" key="5">
    <source>
        <dbReference type="ARBA" id="ARBA00023163"/>
    </source>
</evidence>
<evidence type="ECO:0000256" key="3">
    <source>
        <dbReference type="ARBA" id="ARBA00023015"/>
    </source>
</evidence>
<dbReference type="SMART" id="SM00448">
    <property type="entry name" value="REC"/>
    <property type="match status" value="1"/>
</dbReference>
<comment type="caution">
    <text evidence="10">The sequence shown here is derived from an EMBL/GenBank/DDBJ whole genome shotgun (WGS) entry which is preliminary data.</text>
</comment>
<keyword evidence="11" id="KW-1185">Reference proteome</keyword>
<evidence type="ECO:0000259" key="8">
    <source>
        <dbReference type="PROSITE" id="PS50110"/>
    </source>
</evidence>
<protein>
    <submittedName>
        <fullName evidence="10">Response regulator transcription factor</fullName>
    </submittedName>
</protein>
<accession>A0ABV6DT88</accession>
<evidence type="ECO:0000256" key="7">
    <source>
        <dbReference type="PROSITE-ProRule" id="PRU01091"/>
    </source>
</evidence>
<dbReference type="Gene3D" id="3.40.50.2300">
    <property type="match status" value="1"/>
</dbReference>
<evidence type="ECO:0000259" key="9">
    <source>
        <dbReference type="PROSITE" id="PS51755"/>
    </source>
</evidence>
<keyword evidence="4 7" id="KW-0238">DNA-binding</keyword>
<keyword evidence="3" id="KW-0805">Transcription regulation</keyword>
<feature type="domain" description="OmpR/PhoB-type" evidence="9">
    <location>
        <begin position="128"/>
        <end position="224"/>
    </location>
</feature>
<reference evidence="10 11" key="1">
    <citation type="submission" date="2024-09" db="EMBL/GenBank/DDBJ databases">
        <authorList>
            <person name="Sun Q."/>
            <person name="Mori K."/>
        </authorList>
    </citation>
    <scope>NUCLEOTIDE SEQUENCE [LARGE SCALE GENOMIC DNA]</scope>
    <source>
        <strain evidence="10 11">CCM 7759</strain>
    </source>
</reference>
<gene>
    <name evidence="10" type="ORF">ACFFK0_25650</name>
</gene>
<evidence type="ECO:0000313" key="10">
    <source>
        <dbReference type="EMBL" id="MFC0215787.1"/>
    </source>
</evidence>
<dbReference type="InterPro" id="IPR039420">
    <property type="entry name" value="WalR-like"/>
</dbReference>
<feature type="modified residue" description="4-aspartylphosphate" evidence="6">
    <location>
        <position position="52"/>
    </location>
</feature>
<evidence type="ECO:0000256" key="1">
    <source>
        <dbReference type="ARBA" id="ARBA00022553"/>
    </source>
</evidence>
<organism evidence="10 11">
    <name type="scientific">Paenibacillus chartarius</name>
    <dbReference type="NCBI Taxonomy" id="747481"/>
    <lineage>
        <taxon>Bacteria</taxon>
        <taxon>Bacillati</taxon>
        <taxon>Bacillota</taxon>
        <taxon>Bacilli</taxon>
        <taxon>Bacillales</taxon>
        <taxon>Paenibacillaceae</taxon>
        <taxon>Paenibacillus</taxon>
    </lineage>
</organism>
<dbReference type="PANTHER" id="PTHR48111">
    <property type="entry name" value="REGULATOR OF RPOS"/>
    <property type="match status" value="1"/>
</dbReference>
<evidence type="ECO:0000256" key="2">
    <source>
        <dbReference type="ARBA" id="ARBA00023012"/>
    </source>
</evidence>
<dbReference type="Proteomes" id="UP001589776">
    <property type="component" value="Unassembled WGS sequence"/>
</dbReference>
<evidence type="ECO:0000256" key="4">
    <source>
        <dbReference type="ARBA" id="ARBA00023125"/>
    </source>
</evidence>
<dbReference type="PROSITE" id="PS50110">
    <property type="entry name" value="RESPONSE_REGULATORY"/>
    <property type="match status" value="1"/>
</dbReference>
<dbReference type="SUPFAM" id="SSF52172">
    <property type="entry name" value="CheY-like"/>
    <property type="match status" value="1"/>
</dbReference>